<keyword evidence="2" id="KW-0472">Membrane</keyword>
<feature type="transmembrane region" description="Helical" evidence="2">
    <location>
        <begin position="22"/>
        <end position="48"/>
    </location>
</feature>
<evidence type="ECO:0000313" key="5">
    <source>
        <dbReference type="Proteomes" id="UP000234855"/>
    </source>
</evidence>
<name>A0A2N5IU36_9BIFI</name>
<organism evidence="3 5">
    <name type="scientific">Bifidobacterium imperatoris</name>
    <dbReference type="NCBI Taxonomy" id="2020965"/>
    <lineage>
        <taxon>Bacteria</taxon>
        <taxon>Bacillati</taxon>
        <taxon>Actinomycetota</taxon>
        <taxon>Actinomycetes</taxon>
        <taxon>Bifidobacteriales</taxon>
        <taxon>Bifidobacteriaceae</taxon>
        <taxon>Bifidobacterium</taxon>
    </lineage>
</organism>
<dbReference type="EMBL" id="CP071591">
    <property type="protein sequence ID" value="QSY57051.1"/>
    <property type="molecule type" value="Genomic_DNA"/>
</dbReference>
<evidence type="ECO:0000256" key="2">
    <source>
        <dbReference type="SAM" id="Phobius"/>
    </source>
</evidence>
<evidence type="ECO:0000313" key="3">
    <source>
        <dbReference type="EMBL" id="PLS25470.1"/>
    </source>
</evidence>
<evidence type="ECO:0000313" key="6">
    <source>
        <dbReference type="Proteomes" id="UP000663067"/>
    </source>
</evidence>
<feature type="compositionally biased region" description="Basic and acidic residues" evidence="1">
    <location>
        <begin position="152"/>
        <end position="162"/>
    </location>
</feature>
<dbReference type="Pfam" id="PF20070">
    <property type="entry name" value="DUF6466"/>
    <property type="match status" value="1"/>
</dbReference>
<dbReference type="EMBL" id="NMWV01000005">
    <property type="protein sequence ID" value="PLS25470.1"/>
    <property type="molecule type" value="Genomic_DNA"/>
</dbReference>
<accession>A0A2N5IU36</accession>
<evidence type="ECO:0000256" key="1">
    <source>
        <dbReference type="SAM" id="MobiDB-lite"/>
    </source>
</evidence>
<evidence type="ECO:0000313" key="4">
    <source>
        <dbReference type="EMBL" id="QSY57051.1"/>
    </source>
</evidence>
<keyword evidence="6" id="KW-1185">Reference proteome</keyword>
<proteinExistence type="predicted"/>
<feature type="compositionally biased region" description="Polar residues" evidence="1">
    <location>
        <begin position="164"/>
        <end position="193"/>
    </location>
</feature>
<protein>
    <submittedName>
        <fullName evidence="3">Cell surface protein</fullName>
    </submittedName>
</protein>
<reference evidence="4 6" key="2">
    <citation type="submission" date="2021-03" db="EMBL/GenBank/DDBJ databases">
        <title>Genome sequencing of Bifidobacterium imperatoris JCM 32708.</title>
        <authorList>
            <person name="Kim J."/>
        </authorList>
    </citation>
    <scope>NUCLEOTIDE SEQUENCE [LARGE SCALE GENOMIC DNA]</scope>
    <source>
        <strain evidence="4 6">JCM 32708</strain>
    </source>
</reference>
<sequence>MTTDATTVHHTKRARVPLGVRIALIVTAVLLLAAAGVTAVNLSAALAFNQATASLSANLKAAQDTSTDVTTLNAQQQQTDAQFAEAGQMRAVLLPQIRDAIDTNASISSELTKITLKQAEVQQNGESSQAQAAQQSDSSSKSNAKKGGALTEEQKKQVEELMKANQQSTDTQSNTKSEQKTSQNKGNGTTKPW</sequence>
<dbReference type="AlphaFoldDB" id="A0A2N5IU36"/>
<feature type="compositionally biased region" description="Low complexity" evidence="1">
    <location>
        <begin position="122"/>
        <end position="149"/>
    </location>
</feature>
<keyword evidence="2" id="KW-1133">Transmembrane helix</keyword>
<feature type="region of interest" description="Disordered" evidence="1">
    <location>
        <begin position="122"/>
        <end position="193"/>
    </location>
</feature>
<dbReference type="RefSeq" id="WP_207553029.1">
    <property type="nucleotide sequence ID" value="NZ_CP071591.1"/>
</dbReference>
<dbReference type="Proteomes" id="UP000663067">
    <property type="component" value="Chromosome"/>
</dbReference>
<gene>
    <name evidence="4" type="ORF">BLI708_07220</name>
    <name evidence="3" type="ORF">Tam1G_0294</name>
</gene>
<reference evidence="3 5" key="1">
    <citation type="submission" date="2017-07" db="EMBL/GenBank/DDBJ databases">
        <title>Bifidobacterium novel species.</title>
        <authorList>
            <person name="Lugli G.A."/>
            <person name="Milani C."/>
            <person name="Duranti S."/>
            <person name="Mangifesta M."/>
        </authorList>
    </citation>
    <scope>NUCLEOTIDE SEQUENCE [LARGE SCALE GENOMIC DNA]</scope>
    <source>
        <strain evidence="3 5">45</strain>
    </source>
</reference>
<dbReference type="Proteomes" id="UP000234855">
    <property type="component" value="Unassembled WGS sequence"/>
</dbReference>
<keyword evidence="2" id="KW-0812">Transmembrane</keyword>
<dbReference type="InterPro" id="IPR046314">
    <property type="entry name" value="DUF6466"/>
</dbReference>